<sequence>MRDILICINTEKSVIDGPKKENGEKPVNENEIVPDPPIEILAPNPAVKKLQDEDDPLLTSKDSPLFNVDPNSFKGLQSSYERVRLFDMPFATVVQNNKVSKYCSHCMRLPERGKELLHCGACAFAKYCDQDCQRLAWKVHKNECRRLNQVFPNLPLTEVLFISRVIDKVIFLEEFGDKFGWEKTRRWDDLMTHADDIKKDELKMAHFEKIYEKMCNFRKEEMISKEKFFEIFCKISINSHSIHTNAGDEIGMSLDLGISIYDHSCRPNCSMVFDGYRVYLRPLSQEISPYDTKHSFISYIDVGRSRYQRRKELKAKWYFDCNCERCTDPDDDILTSIKCPNNACDEPLLTSEDAEPVMIACPKCKSTTDEEYVKKAQEIMRNLPQRFTTDMDVEVTKKMLRDAQEFLHPLNIYICRMQTAIFHITGKLEDKLPDMQKQVYENYKRCFPKMDRHNGFQLINIARTMIESGNRKDAVPYAYDAMCIFEICFGMEHPYYLQTLALWTFLEKELDKTDEELLSLTSFEDNRPVNLSGILGTPTIPGLNGNDTTEPATAKA</sequence>
<evidence type="ECO:0000313" key="1">
    <source>
        <dbReference type="Proteomes" id="UP000887576"/>
    </source>
</evidence>
<reference evidence="2" key="1">
    <citation type="submission" date="2022-11" db="UniProtKB">
        <authorList>
            <consortium name="WormBaseParasite"/>
        </authorList>
    </citation>
    <scope>IDENTIFICATION</scope>
</reference>
<name>A0AC34QK05_9BILA</name>
<accession>A0AC34QK05</accession>
<protein>
    <submittedName>
        <fullName evidence="2">MYND-type domain-containing protein</fullName>
    </submittedName>
</protein>
<dbReference type="Proteomes" id="UP000887576">
    <property type="component" value="Unplaced"/>
</dbReference>
<dbReference type="WBParaSite" id="JU765_v2.g17146.t1">
    <property type="protein sequence ID" value="JU765_v2.g17146.t1"/>
    <property type="gene ID" value="JU765_v2.g17146"/>
</dbReference>
<organism evidence="1 2">
    <name type="scientific">Panagrolaimus sp. JU765</name>
    <dbReference type="NCBI Taxonomy" id="591449"/>
    <lineage>
        <taxon>Eukaryota</taxon>
        <taxon>Metazoa</taxon>
        <taxon>Ecdysozoa</taxon>
        <taxon>Nematoda</taxon>
        <taxon>Chromadorea</taxon>
        <taxon>Rhabditida</taxon>
        <taxon>Tylenchina</taxon>
        <taxon>Panagrolaimomorpha</taxon>
        <taxon>Panagrolaimoidea</taxon>
        <taxon>Panagrolaimidae</taxon>
        <taxon>Panagrolaimus</taxon>
    </lineage>
</organism>
<evidence type="ECO:0000313" key="2">
    <source>
        <dbReference type="WBParaSite" id="JU765_v2.g17146.t1"/>
    </source>
</evidence>
<proteinExistence type="predicted"/>